<organism evidence="1 2">
    <name type="scientific">Orlajensenia flava</name>
    <dbReference type="NCBI Taxonomy" id="2565934"/>
    <lineage>
        <taxon>Bacteria</taxon>
        <taxon>Bacillati</taxon>
        <taxon>Actinomycetota</taxon>
        <taxon>Actinomycetes</taxon>
        <taxon>Micrococcales</taxon>
        <taxon>Microbacteriaceae</taxon>
        <taxon>Orlajensenia</taxon>
    </lineage>
</organism>
<evidence type="ECO:0008006" key="3">
    <source>
        <dbReference type="Google" id="ProtNLM"/>
    </source>
</evidence>
<dbReference type="EMBL" id="SSSN01000005">
    <property type="protein sequence ID" value="THG34192.1"/>
    <property type="molecule type" value="Genomic_DNA"/>
</dbReference>
<protein>
    <recommendedName>
        <fullName evidence="3">DUF1269 domain-containing protein</fullName>
    </recommendedName>
</protein>
<evidence type="ECO:0000313" key="1">
    <source>
        <dbReference type="EMBL" id="THG34192.1"/>
    </source>
</evidence>
<dbReference type="Proteomes" id="UP000307380">
    <property type="component" value="Unassembled WGS sequence"/>
</dbReference>
<gene>
    <name evidence="1" type="ORF">E6C70_07805</name>
</gene>
<sequence length="134" mass="14165">MPIGPVEVMVLTFTDAAGPAQIAGELEKLVDGGKIAVIDAVIVTRGADGTVEAHDLEEDEVPGFERIAPDPRDLLSDSDAEIVGEALEPGSVALVLAIEHRWAFGFYEKLREAGGEIALHVQIDHEDAVAALVD</sequence>
<dbReference type="OrthoDB" id="1779644at2"/>
<dbReference type="RefSeq" id="WP_136423990.1">
    <property type="nucleotide sequence ID" value="NZ_SSSN01000005.1"/>
</dbReference>
<accession>A0A4S4FVX8</accession>
<comment type="caution">
    <text evidence="1">The sequence shown here is derived from an EMBL/GenBank/DDBJ whole genome shotgun (WGS) entry which is preliminary data.</text>
</comment>
<evidence type="ECO:0000313" key="2">
    <source>
        <dbReference type="Proteomes" id="UP000307380"/>
    </source>
</evidence>
<dbReference type="AlphaFoldDB" id="A0A4S4FVX8"/>
<reference evidence="1 2" key="1">
    <citation type="submission" date="2019-04" db="EMBL/GenBank/DDBJ databases">
        <authorList>
            <person name="Jiang L."/>
        </authorList>
    </citation>
    <scope>NUCLEOTIDE SEQUENCE [LARGE SCALE GENOMIC DNA]</scope>
    <source>
        <strain evidence="1 2">YIM 131861</strain>
    </source>
</reference>
<keyword evidence="2" id="KW-1185">Reference proteome</keyword>
<proteinExistence type="predicted"/>
<name>A0A4S4FVX8_9MICO</name>